<dbReference type="InterPro" id="IPR027417">
    <property type="entry name" value="P-loop_NTPase"/>
</dbReference>
<sequence length="1293" mass="147543">MAEAIAVVGLTATVVTLLGASNKVLGHLYQFHSKFQEAPRTLRDTRTQLNLIVDIMEQIKNRCTDGSLTMDAKRALSPIVEDSLTQVTVLDGLIEKMLPTSTDSTLRRARKAIASSRKEKEVVAILGTLEKHMVGLTCYLSQESHKEMVAMRMMGCKSWLRPLDVGSMYQTKLPGTCDWIWTDPTFMKWNQPSSSDRLLCIYGTHGCGKSVLASSIVERLKSHQSQTLFFYFSGTDDSQRKLDSLVRTLLWQLQEFKDALGVEIVHKLMSEYPSVTPRLLDAFKEAARLVEGTVYCVIDGVDECIDDSTPKLLEYVQNLLNTTTNFRVVLLGRRHIPQANLWIKIDSSLIKHDIDAFIRHGIEKFPILKHPKLGDSVFKTLQEKSDGMFLWVELMIDYLKNSAMPSEVEKRLCNLPYGLEGAYRCLFSKLIEKLDDWQLDRAIKIFAFTTASCRALKVDELRYAYALGTGPSSTLGERLFLEPEQAILDVCGDLINITGGVVRLIHISVKEFLIRPKEKWLCVDDPKVMKFRVDLEATHRSLGLICVDYLGISEYGFPLHDPDAFLAFGTHHPFLEYASRHAIPHLNQSGPPSQITVDRINDFIESQGFVSWVEYLAMLLVDDVSNSMLVFELDTFKSWWGKGGHVWRLFEDKVRVSWRRELANRTRRFGVDDLRTEQWRNLVDLTESIEPDPNPGASSVALHEAPRGSSDAISQIMNFPNNYTTLPLHRQVGVILRLQSYLQRAKFLTDPLRRLLEIILLGADNIPSYVLLAIGMFYYRLNKLEDALRVFSATLTKVENREAPIKLVILESIGNVLWEQEKYQEAEVMYRRTLEAREKVLGKEHTSTLWSAYSLGCALEKLGKYEEAQAIHRQTLEGRKRALGKEHKDTLDSAYCLGHTLEMLERYEEAEAVYRQTLEARERVLGKEHGCTLWSAYSLGCVLAYREKYEEAEAMHRQTLKARERVHGKEHKITLESACRLGYVLVGLKKYDEAEAVHRQTLEAMEEVLGKEHAGTLSIACSLGCVLAHREKYEEAEAVHRQTLKARERVLGKEHEDTLWSAYKLGYVLMNLNKYEEAEAVHGQTLEVMEKVLGKEHTSTLWNAYSLGCVLAYRGKYEEAEAVHRQTLEARERVLGKEHEDTLWSAYKLGYVLMNLNKYEEAEAVHGQTLEVMEKVLGKEHTSTLWNAYSLGCVLEYRGKYEEAEAVHMRTLEARERVLGKEHGDTLWSACSLGRVLAYRGKYEEAEAMHRRTLEAREGVHGKEFMIALESAHKLRRVLEGWGTYKGVKDAHR</sequence>
<dbReference type="Pfam" id="PF24883">
    <property type="entry name" value="NPHP3_N"/>
    <property type="match status" value="1"/>
</dbReference>
<organism evidence="5 6">
    <name type="scientific">Trichoglossum hirsutum</name>
    <dbReference type="NCBI Taxonomy" id="265104"/>
    <lineage>
        <taxon>Eukaryota</taxon>
        <taxon>Fungi</taxon>
        <taxon>Dikarya</taxon>
        <taxon>Ascomycota</taxon>
        <taxon>Pezizomycotina</taxon>
        <taxon>Geoglossomycetes</taxon>
        <taxon>Geoglossales</taxon>
        <taxon>Geoglossaceae</taxon>
        <taxon>Trichoglossum</taxon>
    </lineage>
</organism>
<dbReference type="PROSITE" id="PS50005">
    <property type="entry name" value="TPR"/>
    <property type="match status" value="1"/>
</dbReference>
<reference evidence="5" key="1">
    <citation type="submission" date="2021-03" db="EMBL/GenBank/DDBJ databases">
        <title>Comparative genomics and phylogenomic investigation of the class Geoglossomycetes provide insights into ecological specialization and systematics.</title>
        <authorList>
            <person name="Melie T."/>
            <person name="Pirro S."/>
            <person name="Miller A.N."/>
            <person name="Quandt A."/>
        </authorList>
    </citation>
    <scope>NUCLEOTIDE SEQUENCE</scope>
    <source>
        <strain evidence="5">CAQ_001_2017</strain>
    </source>
</reference>
<dbReference type="Pfam" id="PF17107">
    <property type="entry name" value="SesA"/>
    <property type="match status" value="1"/>
</dbReference>
<dbReference type="InterPro" id="IPR031352">
    <property type="entry name" value="SesA"/>
</dbReference>
<feature type="domain" description="NACHT-NTPase and P-loop NTPases N-terminal" evidence="3">
    <location>
        <begin position="14"/>
        <end position="130"/>
    </location>
</feature>
<evidence type="ECO:0000313" key="5">
    <source>
        <dbReference type="EMBL" id="KAH0563134.1"/>
    </source>
</evidence>
<feature type="domain" description="Nephrocystin 3-like N-terminal" evidence="4">
    <location>
        <begin position="175"/>
        <end position="333"/>
    </location>
</feature>
<dbReference type="SMART" id="SM00028">
    <property type="entry name" value="TPR"/>
    <property type="match status" value="12"/>
</dbReference>
<evidence type="ECO:0000259" key="4">
    <source>
        <dbReference type="Pfam" id="PF24883"/>
    </source>
</evidence>
<dbReference type="SUPFAM" id="SSF52540">
    <property type="entry name" value="P-loop containing nucleoside triphosphate hydrolases"/>
    <property type="match status" value="1"/>
</dbReference>
<comment type="caution">
    <text evidence="5">The sequence shown here is derived from an EMBL/GenBank/DDBJ whole genome shotgun (WGS) entry which is preliminary data.</text>
</comment>
<dbReference type="InterPro" id="IPR011990">
    <property type="entry name" value="TPR-like_helical_dom_sf"/>
</dbReference>
<keyword evidence="6" id="KW-1185">Reference proteome</keyword>
<accession>A0A9P8RRT7</accession>
<dbReference type="PANTHER" id="PTHR46082">
    <property type="entry name" value="ATP/GTP-BINDING PROTEIN-RELATED"/>
    <property type="match status" value="1"/>
</dbReference>
<dbReference type="Gene3D" id="3.40.50.300">
    <property type="entry name" value="P-loop containing nucleotide triphosphate hydrolases"/>
    <property type="match status" value="1"/>
</dbReference>
<dbReference type="PANTHER" id="PTHR46082:SF6">
    <property type="entry name" value="AAA+ ATPASE DOMAIN-CONTAINING PROTEIN-RELATED"/>
    <property type="match status" value="1"/>
</dbReference>
<dbReference type="InterPro" id="IPR053137">
    <property type="entry name" value="NLR-like"/>
</dbReference>
<feature type="repeat" description="TPR" evidence="2">
    <location>
        <begin position="768"/>
        <end position="801"/>
    </location>
</feature>
<dbReference type="Gene3D" id="1.25.40.10">
    <property type="entry name" value="Tetratricopeptide repeat domain"/>
    <property type="match status" value="3"/>
</dbReference>
<dbReference type="Pfam" id="PF13374">
    <property type="entry name" value="TPR_10"/>
    <property type="match status" value="1"/>
</dbReference>
<evidence type="ECO:0000256" key="2">
    <source>
        <dbReference type="PROSITE-ProRule" id="PRU00339"/>
    </source>
</evidence>
<keyword evidence="2" id="KW-0802">TPR repeat</keyword>
<proteinExistence type="predicted"/>
<dbReference type="Pfam" id="PF13424">
    <property type="entry name" value="TPR_12"/>
    <property type="match status" value="5"/>
</dbReference>
<gene>
    <name evidence="5" type="ORF">GP486_002303</name>
</gene>
<dbReference type="InterPro" id="IPR019734">
    <property type="entry name" value="TPR_rpt"/>
</dbReference>
<evidence type="ECO:0000313" key="6">
    <source>
        <dbReference type="Proteomes" id="UP000750711"/>
    </source>
</evidence>
<dbReference type="EMBL" id="JAGHQM010000248">
    <property type="protein sequence ID" value="KAH0563134.1"/>
    <property type="molecule type" value="Genomic_DNA"/>
</dbReference>
<name>A0A9P8RRT7_9PEZI</name>
<protein>
    <recommendedName>
        <fullName evidence="7">NACHT domain-containing protein</fullName>
    </recommendedName>
</protein>
<evidence type="ECO:0008006" key="7">
    <source>
        <dbReference type="Google" id="ProtNLM"/>
    </source>
</evidence>
<dbReference type="InterPro" id="IPR056884">
    <property type="entry name" value="NPHP3-like_N"/>
</dbReference>
<keyword evidence="1" id="KW-0677">Repeat</keyword>
<dbReference type="SUPFAM" id="SSF48452">
    <property type="entry name" value="TPR-like"/>
    <property type="match status" value="2"/>
</dbReference>
<evidence type="ECO:0000259" key="3">
    <source>
        <dbReference type="Pfam" id="PF17107"/>
    </source>
</evidence>
<evidence type="ECO:0000256" key="1">
    <source>
        <dbReference type="ARBA" id="ARBA00022737"/>
    </source>
</evidence>
<dbReference type="Proteomes" id="UP000750711">
    <property type="component" value="Unassembled WGS sequence"/>
</dbReference>